<reference evidence="2 3" key="1">
    <citation type="submission" date="2020-06" db="EMBL/GenBank/DDBJ databases">
        <authorList>
            <person name="Li R."/>
            <person name="Bekaert M."/>
        </authorList>
    </citation>
    <scope>NUCLEOTIDE SEQUENCE [LARGE SCALE GENOMIC DNA]</scope>
    <source>
        <strain evidence="3">wild</strain>
    </source>
</reference>
<dbReference type="SUPFAM" id="SSF48726">
    <property type="entry name" value="Immunoglobulin"/>
    <property type="match status" value="1"/>
</dbReference>
<dbReference type="Gene3D" id="2.60.40.10">
    <property type="entry name" value="Immunoglobulins"/>
    <property type="match status" value="2"/>
</dbReference>
<gene>
    <name evidence="2" type="ORF">MCOR_23270</name>
</gene>
<feature type="domain" description="Ig-like" evidence="1">
    <location>
        <begin position="104"/>
        <end position="190"/>
    </location>
</feature>
<protein>
    <recommendedName>
        <fullName evidence="1">Ig-like domain-containing protein</fullName>
    </recommendedName>
</protein>
<keyword evidence="3" id="KW-1185">Reference proteome</keyword>
<dbReference type="AlphaFoldDB" id="A0A6J8BV92"/>
<dbReference type="InterPro" id="IPR036179">
    <property type="entry name" value="Ig-like_dom_sf"/>
</dbReference>
<dbReference type="EMBL" id="CACVKT020004098">
    <property type="protein sequence ID" value="CAC5387978.1"/>
    <property type="molecule type" value="Genomic_DNA"/>
</dbReference>
<dbReference type="InterPro" id="IPR013783">
    <property type="entry name" value="Ig-like_fold"/>
</dbReference>
<name>A0A6J8BV92_MYTCO</name>
<organism evidence="2 3">
    <name type="scientific">Mytilus coruscus</name>
    <name type="common">Sea mussel</name>
    <dbReference type="NCBI Taxonomy" id="42192"/>
    <lineage>
        <taxon>Eukaryota</taxon>
        <taxon>Metazoa</taxon>
        <taxon>Spiralia</taxon>
        <taxon>Lophotrochozoa</taxon>
        <taxon>Mollusca</taxon>
        <taxon>Bivalvia</taxon>
        <taxon>Autobranchia</taxon>
        <taxon>Pteriomorphia</taxon>
        <taxon>Mytilida</taxon>
        <taxon>Mytiloidea</taxon>
        <taxon>Mytilidae</taxon>
        <taxon>Mytilinae</taxon>
        <taxon>Mytilus</taxon>
    </lineage>
</organism>
<dbReference type="Proteomes" id="UP000507470">
    <property type="component" value="Unassembled WGS sequence"/>
</dbReference>
<sequence>MTWDIVNSHIKLNCKTDNLQFKVLFFDAIEREYAFCFISFPKSICQAHFTQCEISQNLLTNETQLTIPLNNENGNSKWTCRHGYNYEEATVHVQLDEKHDIITPEIRTKQTWPFEDGSVVELTCLARINSQAASLNWDCTDIETSTHNVVNCTHYSTKLIYTATVKDNGRVCKCIATMGTASTSTSIKLEIRKIFSLDIYHQFECNNSEEVQLSCTISSNALSFGFDSWIHTYKGVFIRHVKGTNLGNKSVLLINTCQFYDCGKYTCRAWERGENGLKWIQEGGELKVRGPPFVVDTYTVSTPVLAFAVKFVSQPTAYFLEWYTSDDVVNSSSKYNQTTTNDTFTVFMHGVPVAVAGYRATLTIRSKEEMETDEQVSLVLINELGKTSYSFKLWIAPFEETEPNIYNDIIADNEEIMSIREHHNLDIEISQVETEKDSFDDSSNHFEHYMYVD</sequence>
<proteinExistence type="predicted"/>
<accession>A0A6J8BV92</accession>
<evidence type="ECO:0000259" key="1">
    <source>
        <dbReference type="PROSITE" id="PS50835"/>
    </source>
</evidence>
<evidence type="ECO:0000313" key="3">
    <source>
        <dbReference type="Proteomes" id="UP000507470"/>
    </source>
</evidence>
<evidence type="ECO:0000313" key="2">
    <source>
        <dbReference type="EMBL" id="CAC5387978.1"/>
    </source>
</evidence>
<dbReference type="OrthoDB" id="6178832at2759"/>
<dbReference type="InterPro" id="IPR007110">
    <property type="entry name" value="Ig-like_dom"/>
</dbReference>
<dbReference type="PROSITE" id="PS50835">
    <property type="entry name" value="IG_LIKE"/>
    <property type="match status" value="2"/>
</dbReference>
<feature type="domain" description="Ig-like" evidence="1">
    <location>
        <begin position="208"/>
        <end position="269"/>
    </location>
</feature>